<reference evidence="2 3" key="1">
    <citation type="submission" date="2016-10" db="EMBL/GenBank/DDBJ databases">
        <authorList>
            <person name="de Groot N.N."/>
        </authorList>
    </citation>
    <scope>NUCLEOTIDE SEQUENCE [LARGE SCALE GENOMIC DNA]</scope>
    <source>
        <strain evidence="2 3">CGMCC 1.10825</strain>
    </source>
</reference>
<evidence type="ECO:0000313" key="3">
    <source>
        <dbReference type="Proteomes" id="UP000199634"/>
    </source>
</evidence>
<keyword evidence="1" id="KW-0472">Membrane</keyword>
<evidence type="ECO:0000313" key="2">
    <source>
        <dbReference type="EMBL" id="SEH80773.1"/>
    </source>
</evidence>
<feature type="transmembrane region" description="Helical" evidence="1">
    <location>
        <begin position="85"/>
        <end position="107"/>
    </location>
</feature>
<feature type="transmembrane region" description="Helical" evidence="1">
    <location>
        <begin position="119"/>
        <end position="142"/>
    </location>
</feature>
<dbReference type="STRING" id="1159016.SAMN02927937_01544"/>
<feature type="transmembrane region" description="Helical" evidence="1">
    <location>
        <begin position="12"/>
        <end position="29"/>
    </location>
</feature>
<protein>
    <submittedName>
        <fullName evidence="2">Uncharacterized protein</fullName>
    </submittedName>
</protein>
<name>A0A1H6L8E4_9FLAO</name>
<keyword evidence="3" id="KW-1185">Reference proteome</keyword>
<dbReference type="EMBL" id="FNXE01000019">
    <property type="protein sequence ID" value="SEH80773.1"/>
    <property type="molecule type" value="Genomic_DNA"/>
</dbReference>
<dbReference type="AlphaFoldDB" id="A0A1H6L8E4"/>
<dbReference type="Proteomes" id="UP000199634">
    <property type="component" value="Unassembled WGS sequence"/>
</dbReference>
<feature type="transmembrane region" description="Helical" evidence="1">
    <location>
        <begin position="50"/>
        <end position="73"/>
    </location>
</feature>
<dbReference type="OrthoDB" id="329514at2"/>
<keyword evidence="1" id="KW-1133">Transmembrane helix</keyword>
<gene>
    <name evidence="2" type="ORF">SAMN02927937_01544</name>
</gene>
<organism evidence="2 3">
    <name type="scientific">Paenimyroides marinum</name>
    <dbReference type="NCBI Taxonomy" id="1159016"/>
    <lineage>
        <taxon>Bacteria</taxon>
        <taxon>Pseudomonadati</taxon>
        <taxon>Bacteroidota</taxon>
        <taxon>Flavobacteriia</taxon>
        <taxon>Flavobacteriales</taxon>
        <taxon>Flavobacteriaceae</taxon>
        <taxon>Paenimyroides</taxon>
    </lineage>
</organism>
<keyword evidence="1" id="KW-0812">Transmembrane</keyword>
<proteinExistence type="predicted"/>
<accession>A0A1H6L8E4</accession>
<evidence type="ECO:0000256" key="1">
    <source>
        <dbReference type="SAM" id="Phobius"/>
    </source>
</evidence>
<sequence length="154" mass="18198">MYSYLLIAHSYLRWLVLISLVFGLIFSFIKHTKKNVFAQNDYQLFNGIKNILNIQFLLGILLLFQSPTVKAFWSQVSQAVKWREIRFFGLEHPFMMVLSIVLINLFVHKSKSKISTPHGFKYLFVRLLIILAFIFLSIPWSFSPFTARPDFRLF</sequence>
<dbReference type="RefSeq" id="WP_091098526.1">
    <property type="nucleotide sequence ID" value="NZ_FNXE01000019.1"/>
</dbReference>